<keyword evidence="2" id="KW-0812">Transmembrane</keyword>
<feature type="region of interest" description="Disordered" evidence="1">
    <location>
        <begin position="143"/>
        <end position="169"/>
    </location>
</feature>
<dbReference type="Proteomes" id="UP000256964">
    <property type="component" value="Unassembled WGS sequence"/>
</dbReference>
<feature type="transmembrane region" description="Helical" evidence="2">
    <location>
        <begin position="63"/>
        <end position="84"/>
    </location>
</feature>
<feature type="compositionally biased region" description="Basic and acidic residues" evidence="1">
    <location>
        <begin position="31"/>
        <end position="40"/>
    </location>
</feature>
<name>A0A371DGW6_9APHY</name>
<evidence type="ECO:0000256" key="1">
    <source>
        <dbReference type="SAM" id="MobiDB-lite"/>
    </source>
</evidence>
<dbReference type="AlphaFoldDB" id="A0A371DGW6"/>
<gene>
    <name evidence="3" type="ORF">OH76DRAFT_268228</name>
</gene>
<dbReference type="OrthoDB" id="2756170at2759"/>
<feature type="compositionally biased region" description="Polar residues" evidence="1">
    <location>
        <begin position="144"/>
        <end position="164"/>
    </location>
</feature>
<sequence>MKLATKGSIVLEASHARAYTELRFKRRASDMTTGEVDKGAAGHPDSPVTSGGSGHSSSHISSAIPAVFVVLVILLGSLLGWYVVRRLRLSGRRFLSFWIAVDEKPELSEVLLTDTTLRHTTWSSILPISVDFGSSEERHRWELGQTQSSHGPASSTSKYLGTRSSTKRGRSTIVKKVGDSYPEHGGLRVAVFIAMPAQRVEGVPHWQADRKIMAVQSTELCLGTTQMLSI</sequence>
<protein>
    <submittedName>
        <fullName evidence="3">Uncharacterized protein</fullName>
    </submittedName>
</protein>
<reference evidence="3 4" key="1">
    <citation type="journal article" date="2018" name="Biotechnol. Biofuels">
        <title>Integrative visual omics of the white-rot fungus Polyporus brumalis exposes the biotechnological potential of its oxidative enzymes for delignifying raw plant biomass.</title>
        <authorList>
            <person name="Miyauchi S."/>
            <person name="Rancon A."/>
            <person name="Drula E."/>
            <person name="Hage H."/>
            <person name="Chaduli D."/>
            <person name="Favel A."/>
            <person name="Grisel S."/>
            <person name="Henrissat B."/>
            <person name="Herpoel-Gimbert I."/>
            <person name="Ruiz-Duenas F.J."/>
            <person name="Chevret D."/>
            <person name="Hainaut M."/>
            <person name="Lin J."/>
            <person name="Wang M."/>
            <person name="Pangilinan J."/>
            <person name="Lipzen A."/>
            <person name="Lesage-Meessen L."/>
            <person name="Navarro D."/>
            <person name="Riley R."/>
            <person name="Grigoriev I.V."/>
            <person name="Zhou S."/>
            <person name="Raouche S."/>
            <person name="Rosso M.N."/>
        </authorList>
    </citation>
    <scope>NUCLEOTIDE SEQUENCE [LARGE SCALE GENOMIC DNA]</scope>
    <source>
        <strain evidence="3 4">BRFM 1820</strain>
    </source>
</reference>
<keyword evidence="2" id="KW-0472">Membrane</keyword>
<evidence type="ECO:0000256" key="2">
    <source>
        <dbReference type="SAM" id="Phobius"/>
    </source>
</evidence>
<accession>A0A371DGW6</accession>
<keyword evidence="4" id="KW-1185">Reference proteome</keyword>
<evidence type="ECO:0000313" key="4">
    <source>
        <dbReference type="Proteomes" id="UP000256964"/>
    </source>
</evidence>
<proteinExistence type="predicted"/>
<evidence type="ECO:0000313" key="3">
    <source>
        <dbReference type="EMBL" id="RDX51748.1"/>
    </source>
</evidence>
<feature type="region of interest" description="Disordered" evidence="1">
    <location>
        <begin position="31"/>
        <end position="55"/>
    </location>
</feature>
<dbReference type="EMBL" id="KZ857393">
    <property type="protein sequence ID" value="RDX51748.1"/>
    <property type="molecule type" value="Genomic_DNA"/>
</dbReference>
<organism evidence="3 4">
    <name type="scientific">Lentinus brumalis</name>
    <dbReference type="NCBI Taxonomy" id="2498619"/>
    <lineage>
        <taxon>Eukaryota</taxon>
        <taxon>Fungi</taxon>
        <taxon>Dikarya</taxon>
        <taxon>Basidiomycota</taxon>
        <taxon>Agaricomycotina</taxon>
        <taxon>Agaricomycetes</taxon>
        <taxon>Polyporales</taxon>
        <taxon>Polyporaceae</taxon>
        <taxon>Lentinus</taxon>
    </lineage>
</organism>
<keyword evidence="2" id="KW-1133">Transmembrane helix</keyword>